<dbReference type="GO" id="GO:0016567">
    <property type="term" value="P:protein ubiquitination"/>
    <property type="evidence" value="ECO:0007669"/>
    <property type="project" value="TreeGrafter"/>
</dbReference>
<dbReference type="OrthoDB" id="8068875at2759"/>
<feature type="active site" description="Glycyl thioester intermediate" evidence="6">
    <location>
        <position position="809"/>
    </location>
</feature>
<dbReference type="Gene3D" id="3.30.2160.10">
    <property type="entry name" value="Hect, E3 ligase catalytic domain"/>
    <property type="match status" value="1"/>
</dbReference>
<dbReference type="Pfam" id="PF00632">
    <property type="entry name" value="HECT"/>
    <property type="match status" value="1"/>
</dbReference>
<dbReference type="GO" id="GO:0061630">
    <property type="term" value="F:ubiquitin protein ligase activity"/>
    <property type="evidence" value="ECO:0007669"/>
    <property type="project" value="UniProtKB-EC"/>
</dbReference>
<dbReference type="PROSITE" id="PS50237">
    <property type="entry name" value="HECT"/>
    <property type="match status" value="1"/>
</dbReference>
<proteinExistence type="predicted"/>
<dbReference type="GO" id="GO:0006511">
    <property type="term" value="P:ubiquitin-dependent protein catabolic process"/>
    <property type="evidence" value="ECO:0007669"/>
    <property type="project" value="TreeGrafter"/>
</dbReference>
<keyword evidence="5 6" id="KW-0833">Ubl conjugation pathway</keyword>
<dbReference type="CDD" id="cd00078">
    <property type="entry name" value="HECTc"/>
    <property type="match status" value="1"/>
</dbReference>
<gene>
    <name evidence="8" type="ORF">RFI_23811</name>
</gene>
<evidence type="ECO:0000256" key="1">
    <source>
        <dbReference type="ARBA" id="ARBA00000885"/>
    </source>
</evidence>
<dbReference type="FunFam" id="3.30.2160.10:FF:000001">
    <property type="entry name" value="E3 ubiquitin-protein ligase NEDD4-like"/>
    <property type="match status" value="1"/>
</dbReference>
<evidence type="ECO:0000256" key="6">
    <source>
        <dbReference type="PROSITE-ProRule" id="PRU00104"/>
    </source>
</evidence>
<dbReference type="InterPro" id="IPR000569">
    <property type="entry name" value="HECT_dom"/>
</dbReference>
<evidence type="ECO:0000256" key="5">
    <source>
        <dbReference type="ARBA" id="ARBA00022786"/>
    </source>
</evidence>
<dbReference type="InterPro" id="IPR035983">
    <property type="entry name" value="Hect_E3_ubiquitin_ligase"/>
</dbReference>
<dbReference type="Gene3D" id="3.30.2410.10">
    <property type="entry name" value="Hect, E3 ligase catalytic domain"/>
    <property type="match status" value="1"/>
</dbReference>
<comment type="catalytic activity">
    <reaction evidence="1">
        <text>S-ubiquitinyl-[E2 ubiquitin-conjugating enzyme]-L-cysteine + [acceptor protein]-L-lysine = [E2 ubiquitin-conjugating enzyme]-L-cysteine + N(6)-ubiquitinyl-[acceptor protein]-L-lysine.</text>
        <dbReference type="EC" id="2.3.2.26"/>
    </reaction>
</comment>
<dbReference type="FunFam" id="3.90.1750.10:FF:000079">
    <property type="entry name" value="E3 ubiquitin-protein ligase"/>
    <property type="match status" value="1"/>
</dbReference>
<dbReference type="EMBL" id="ASPP01020539">
    <property type="protein sequence ID" value="ETO13559.1"/>
    <property type="molecule type" value="Genomic_DNA"/>
</dbReference>
<evidence type="ECO:0000313" key="9">
    <source>
        <dbReference type="Proteomes" id="UP000023152"/>
    </source>
</evidence>
<dbReference type="SMART" id="SM00119">
    <property type="entry name" value="HECTc"/>
    <property type="match status" value="1"/>
</dbReference>
<evidence type="ECO:0000256" key="2">
    <source>
        <dbReference type="ARBA" id="ARBA00004906"/>
    </source>
</evidence>
<dbReference type="PANTHER" id="PTHR11254">
    <property type="entry name" value="HECT DOMAIN UBIQUITIN-PROTEIN LIGASE"/>
    <property type="match status" value="1"/>
</dbReference>
<evidence type="ECO:0000313" key="8">
    <source>
        <dbReference type="EMBL" id="ETO13559.1"/>
    </source>
</evidence>
<protein>
    <recommendedName>
        <fullName evidence="3">HECT-type E3 ubiquitin transferase</fullName>
        <ecNumber evidence="3">2.3.2.26</ecNumber>
    </recommendedName>
</protein>
<evidence type="ECO:0000259" key="7">
    <source>
        <dbReference type="PROSITE" id="PS50237"/>
    </source>
</evidence>
<comment type="pathway">
    <text evidence="2">Protein modification; protein ubiquitination.</text>
</comment>
<dbReference type="SUPFAM" id="SSF56204">
    <property type="entry name" value="Hect, E3 ligase catalytic domain"/>
    <property type="match status" value="1"/>
</dbReference>
<dbReference type="PANTHER" id="PTHR11254:SF440">
    <property type="entry name" value="E3 UBIQUITIN-PROTEIN LIGASE NEDD-4"/>
    <property type="match status" value="1"/>
</dbReference>
<evidence type="ECO:0000256" key="3">
    <source>
        <dbReference type="ARBA" id="ARBA00012485"/>
    </source>
</evidence>
<keyword evidence="4" id="KW-0808">Transferase</keyword>
<dbReference type="EC" id="2.3.2.26" evidence="3"/>
<reference evidence="8 9" key="1">
    <citation type="journal article" date="2013" name="Curr. Biol.">
        <title>The Genome of the Foraminiferan Reticulomyxa filosa.</title>
        <authorList>
            <person name="Glockner G."/>
            <person name="Hulsmann N."/>
            <person name="Schleicher M."/>
            <person name="Noegel A.A."/>
            <person name="Eichinger L."/>
            <person name="Gallinger C."/>
            <person name="Pawlowski J."/>
            <person name="Sierra R."/>
            <person name="Euteneuer U."/>
            <person name="Pillet L."/>
            <person name="Moustafa A."/>
            <person name="Platzer M."/>
            <person name="Groth M."/>
            <person name="Szafranski K."/>
            <person name="Schliwa M."/>
        </authorList>
    </citation>
    <scope>NUCLEOTIDE SEQUENCE [LARGE SCALE GENOMIC DNA]</scope>
</reference>
<organism evidence="8 9">
    <name type="scientific">Reticulomyxa filosa</name>
    <dbReference type="NCBI Taxonomy" id="46433"/>
    <lineage>
        <taxon>Eukaryota</taxon>
        <taxon>Sar</taxon>
        <taxon>Rhizaria</taxon>
        <taxon>Retaria</taxon>
        <taxon>Foraminifera</taxon>
        <taxon>Monothalamids</taxon>
        <taxon>Reticulomyxidae</taxon>
        <taxon>Reticulomyxa</taxon>
    </lineage>
</organism>
<dbReference type="GO" id="GO:0005737">
    <property type="term" value="C:cytoplasm"/>
    <property type="evidence" value="ECO:0007669"/>
    <property type="project" value="TreeGrafter"/>
</dbReference>
<evidence type="ECO:0000256" key="4">
    <source>
        <dbReference type="ARBA" id="ARBA00022679"/>
    </source>
</evidence>
<dbReference type="Gene3D" id="3.90.1750.10">
    <property type="entry name" value="Hect, E3 ligase catalytic domains"/>
    <property type="match status" value="1"/>
</dbReference>
<dbReference type="Proteomes" id="UP000023152">
    <property type="component" value="Unassembled WGS sequence"/>
</dbReference>
<sequence length="842" mass="96621">MMTPIGHAFVNYLQLPVAIQPLQYCDASQDLEAKKKRVTPVESVNSTKEEEKEVAVAVAVERALEQFKSDGPRLQRIFSLLGSPLIKTPSLLASFVDSLSVMCASPQMKWTELNLSIRAQDATHLAALIGDSTIHADDSLCNKLQTVLACVMTVPSNKLAILHALIDQTSELGVRIATELDQIYKIIGPCKPTIRKFADHRWTIDQAKQNTLLRKIEFVHCVVTKMIDNHIRNVHVNTNANEEEKTKQEKSNAFAKTQSIFQKACVNATEQQQALRLFEVCNRNLEPLWKALDLCLTMFGFVPKDKFAVKKMSVDSCDMKLESGISMLAATSEEETARMSWLLLRFKPLLLTFFLLHDFYHVDLHTKSSPEEMEFELESQLANAYLLECHKYFLDFTDRHRHIFNLLIAQNPILLTGIPRQQQQQSPPKQLFHGNDTKNDNGKLGPFAALLWHPKRVLDLENKKKYLHLGFDVLRRECFGYDPSQLFSPKTNLEVRRDQLFNDSFCQMKLWTKQELMNRLSIRFIGEEGVDASGLTREWYCQMTKSMFDPSYALFIPAGDNNNIFQPNPHSSFNSDHIENFKFVGLFVAKAIFDGQTLEAYFSRPFLKHILHVQPTWEDLQSLDYTHYKNLKWMLENPIAGLVDLDFTYEIEKMGTIEKVELKPHGDKLPVTDSNKREFVELISDSKMTKLVKDQIDAFLKGFHILIPHWLTSIFTWSELDLLICGMPEIDIVDWQNNTQYFGRYTKDSPQIKWFWETVQEMDKEEQALLLQFMTGTSRMPLGGFASLPGFQIHSSSQTDETLPSAHTCFNQLDLPTYSTKEVLKKKLSLAIRECSQGFGFV</sequence>
<name>X6MI63_RETFI</name>
<dbReference type="FunFam" id="3.30.2410.10:FF:000009">
    <property type="entry name" value="Probable E3 ubiquitin-protein ligase HECTD2"/>
    <property type="match status" value="1"/>
</dbReference>
<dbReference type="AlphaFoldDB" id="X6MI63"/>
<dbReference type="InterPro" id="IPR050409">
    <property type="entry name" value="E3_ubiq-protein_ligase"/>
</dbReference>
<keyword evidence="9" id="KW-1185">Reference proteome</keyword>
<accession>X6MI63</accession>
<comment type="caution">
    <text evidence="8">The sequence shown here is derived from an EMBL/GenBank/DDBJ whole genome shotgun (WGS) entry which is preliminary data.</text>
</comment>
<feature type="domain" description="HECT" evidence="7">
    <location>
        <begin position="512"/>
        <end position="842"/>
    </location>
</feature>